<dbReference type="EC" id="3.2.1.22" evidence="3 6"/>
<dbReference type="Gene3D" id="2.60.40.1180">
    <property type="entry name" value="Golgi alpha-mannosidase II"/>
    <property type="match status" value="1"/>
</dbReference>
<name>A0A328U4H5_9BACL</name>
<dbReference type="InterPro" id="IPR031705">
    <property type="entry name" value="Glyco_hydro_36_C"/>
</dbReference>
<gene>
    <name evidence="11" type="ORF">DL346_03360</name>
</gene>
<feature type="binding site" evidence="8">
    <location>
        <begin position="475"/>
        <end position="479"/>
    </location>
    <ligand>
        <name>substrate</name>
    </ligand>
</feature>
<dbReference type="InterPro" id="IPR038417">
    <property type="entry name" value="Alpga-gal_N_sf"/>
</dbReference>
<evidence type="ECO:0000256" key="2">
    <source>
        <dbReference type="ARBA" id="ARBA00006202"/>
    </source>
</evidence>
<dbReference type="Pfam" id="PF02065">
    <property type="entry name" value="Melibiase"/>
    <property type="match status" value="1"/>
</dbReference>
<dbReference type="AlphaFoldDB" id="A0A328U4H5"/>
<evidence type="ECO:0000256" key="3">
    <source>
        <dbReference type="ARBA" id="ARBA00012755"/>
    </source>
</evidence>
<dbReference type="Proteomes" id="UP000249260">
    <property type="component" value="Unassembled WGS sequence"/>
</dbReference>
<dbReference type="PRINTS" id="PR00743">
    <property type="entry name" value="GLHYDRLASE36"/>
</dbReference>
<dbReference type="GO" id="GO:0016052">
    <property type="term" value="P:carbohydrate catabolic process"/>
    <property type="evidence" value="ECO:0007669"/>
    <property type="project" value="InterPro"/>
</dbReference>
<protein>
    <recommendedName>
        <fullName evidence="3 6">Alpha-galactosidase</fullName>
        <ecNumber evidence="3 6">3.2.1.22</ecNumber>
    </recommendedName>
</protein>
<proteinExistence type="inferred from homology"/>
<dbReference type="InterPro" id="IPR013785">
    <property type="entry name" value="Aldolase_TIM"/>
</dbReference>
<comment type="similarity">
    <text evidence="2">Belongs to the glycosyl hydrolase 36 family.</text>
</comment>
<comment type="caution">
    <text evidence="11">The sequence shown here is derived from an EMBL/GenBank/DDBJ whole genome shotgun (WGS) entry which is preliminary data.</text>
</comment>
<feature type="domain" description="Glycosyl hydrolase family 36 N-terminal" evidence="10">
    <location>
        <begin position="30"/>
        <end position="284"/>
    </location>
</feature>
<feature type="binding site" evidence="8">
    <location>
        <position position="442"/>
    </location>
    <ligand>
        <name>substrate</name>
    </ligand>
</feature>
<evidence type="ECO:0000256" key="6">
    <source>
        <dbReference type="PIRNR" id="PIRNR005536"/>
    </source>
</evidence>
<sequence>MPIYFDEAKQQFHLQTSASSYIIELAKGMYPSHIYWGPKLASFASRLQSVARCSFHPNFIAGDESFSFDTLPQEFPSYGTGDYREPVFEAQFANGSTVTDLRYSGHTITEGKPKLNGLPATYVEQPEEADTLELRLVDEPTGLSVVLLYSVYNKLDGVVRSARFENNGSSNITLNRALSASVDFPRADFDMLQLSGAWTRERHIFKRPLVPGINRIDSKRGSSSHQQNPFLALMTRGATEETGEVYGFSLVYSGSFLAQAEADQFGTSRVSIGIQPMDFSWLLEPGEDFQTPEAVMVRSSEGLGGLSRTYHRLYRTRLCRGAFRDEARPILVNNWEATYFNFNADKIVEIAKAGNELGIELFVLDDGWFGKRNSDNCSLGDWVVDRVKLPEGLGKLGDAITSGGMQFGLWFEPEMVSPDSDLYRKHPDWCLHVPGRSRTQARQQLILDLSRSDVCDYIVESVSAVLDSAPITYVKWDMNRNMTEIGSELLPAERQRETAHRYMLGLYNVMERITSRFPHILFESCSGGGGRFDPGMLHYMPQTWTSDDTDSVERLKIQYGTSIVYPASAMGAHVSAVPNHQVHRITPFETRGHVAMSGNFGYELDLTKLAEAEKSEVSHQVKQYKALRHLIQFGDFYRLLSPFEGNSTAWMFVSEDKKEAFAAYFRVLGVPNGPVSRLQFRGLDPAKLYRLEQDGQLYGGDELMHYGLSIPNLIGDFKSVLFVLREASSAVD</sequence>
<dbReference type="RefSeq" id="WP_112880653.1">
    <property type="nucleotide sequence ID" value="NZ_QLUW01000001.1"/>
</dbReference>
<dbReference type="GO" id="GO:0004557">
    <property type="term" value="F:alpha-galactosidase activity"/>
    <property type="evidence" value="ECO:0007669"/>
    <property type="project" value="UniProtKB-UniRule"/>
</dbReference>
<evidence type="ECO:0000313" key="12">
    <source>
        <dbReference type="Proteomes" id="UP000249260"/>
    </source>
</evidence>
<dbReference type="SUPFAM" id="SSF51445">
    <property type="entry name" value="(Trans)glycosidases"/>
    <property type="match status" value="1"/>
</dbReference>
<dbReference type="OrthoDB" id="9758822at2"/>
<dbReference type="FunFam" id="3.20.20.70:FF:000118">
    <property type="entry name" value="Alpha-galactosidase"/>
    <property type="match status" value="1"/>
</dbReference>
<evidence type="ECO:0000256" key="5">
    <source>
        <dbReference type="ARBA" id="ARBA00023295"/>
    </source>
</evidence>
<dbReference type="InterPro" id="IPR050985">
    <property type="entry name" value="Alpha-glycosidase_related"/>
</dbReference>
<evidence type="ECO:0000256" key="1">
    <source>
        <dbReference type="ARBA" id="ARBA00001255"/>
    </source>
</evidence>
<dbReference type="PROSITE" id="PS00512">
    <property type="entry name" value="ALPHA_GALACTOSIDASE"/>
    <property type="match status" value="1"/>
</dbReference>
<dbReference type="Pfam" id="PF16874">
    <property type="entry name" value="Glyco_hydro_36C"/>
    <property type="match status" value="1"/>
</dbReference>
<dbReference type="Gene3D" id="2.70.98.60">
    <property type="entry name" value="alpha-galactosidase from lactobacil brevis"/>
    <property type="match status" value="1"/>
</dbReference>
<evidence type="ECO:0000313" key="11">
    <source>
        <dbReference type="EMBL" id="RAP77530.1"/>
    </source>
</evidence>
<keyword evidence="5 6" id="KW-0326">Glycosidase</keyword>
<accession>A0A328U4H5</accession>
<organism evidence="11 12">
    <name type="scientific">Paenibacillus montanisoli</name>
    <dbReference type="NCBI Taxonomy" id="2081970"/>
    <lineage>
        <taxon>Bacteria</taxon>
        <taxon>Bacillati</taxon>
        <taxon>Bacillota</taxon>
        <taxon>Bacilli</taxon>
        <taxon>Bacillales</taxon>
        <taxon>Paenibacillaceae</taxon>
        <taxon>Paenibacillus</taxon>
    </lineage>
</organism>
<dbReference type="PANTHER" id="PTHR43053:SF3">
    <property type="entry name" value="ALPHA-GALACTOSIDASE C-RELATED"/>
    <property type="match status" value="1"/>
</dbReference>
<keyword evidence="12" id="KW-1185">Reference proteome</keyword>
<evidence type="ECO:0000256" key="4">
    <source>
        <dbReference type="ARBA" id="ARBA00022801"/>
    </source>
</evidence>
<feature type="domain" description="Glycosyl hydrolase family 36 C-terminal" evidence="9">
    <location>
        <begin position="648"/>
        <end position="724"/>
    </location>
</feature>
<dbReference type="InterPro" id="IPR013780">
    <property type="entry name" value="Glyco_hydro_b"/>
</dbReference>
<dbReference type="PIRSF" id="PIRSF005536">
    <property type="entry name" value="Agal"/>
    <property type="match status" value="1"/>
</dbReference>
<keyword evidence="4 6" id="KW-0378">Hydrolase</keyword>
<feature type="binding site" evidence="8">
    <location>
        <position position="525"/>
    </location>
    <ligand>
        <name>substrate</name>
    </ligand>
</feature>
<dbReference type="InterPro" id="IPR000111">
    <property type="entry name" value="Glyco_hydro_27/36_CS"/>
</dbReference>
<dbReference type="InterPro" id="IPR002252">
    <property type="entry name" value="Glyco_hydro_36"/>
</dbReference>
<evidence type="ECO:0000256" key="8">
    <source>
        <dbReference type="PIRSR" id="PIRSR005536-2"/>
    </source>
</evidence>
<feature type="active site" description="Nucleophile" evidence="7">
    <location>
        <position position="477"/>
    </location>
</feature>
<evidence type="ECO:0000259" key="9">
    <source>
        <dbReference type="Pfam" id="PF16874"/>
    </source>
</evidence>
<evidence type="ECO:0000259" key="10">
    <source>
        <dbReference type="Pfam" id="PF16875"/>
    </source>
</evidence>
<dbReference type="InterPro" id="IPR031704">
    <property type="entry name" value="Glyco_hydro_36_N"/>
</dbReference>
<dbReference type="InterPro" id="IPR017853">
    <property type="entry name" value="GH"/>
</dbReference>
<feature type="binding site" evidence="8">
    <location>
        <position position="547"/>
    </location>
    <ligand>
        <name>substrate</name>
    </ligand>
</feature>
<dbReference type="Pfam" id="PF16875">
    <property type="entry name" value="Glyco_hydro_36N"/>
    <property type="match status" value="1"/>
</dbReference>
<dbReference type="Gene3D" id="3.20.20.70">
    <property type="entry name" value="Aldolase class I"/>
    <property type="match status" value="1"/>
</dbReference>
<feature type="binding site" evidence="8">
    <location>
        <position position="198"/>
    </location>
    <ligand>
        <name>substrate</name>
    </ligand>
</feature>
<dbReference type="PANTHER" id="PTHR43053">
    <property type="entry name" value="GLYCOSIDASE FAMILY 31"/>
    <property type="match status" value="1"/>
</dbReference>
<feature type="binding site" evidence="8">
    <location>
        <begin position="365"/>
        <end position="366"/>
    </location>
    <ligand>
        <name>substrate</name>
    </ligand>
</feature>
<reference evidence="11 12" key="1">
    <citation type="submission" date="2018-06" db="EMBL/GenBank/DDBJ databases">
        <title>Paenibacillus montanisoli sp. nov., isolated from mountain area soil.</title>
        <authorList>
            <person name="Wu M."/>
        </authorList>
    </citation>
    <scope>NUCLEOTIDE SEQUENCE [LARGE SCALE GENOMIC DNA]</scope>
    <source>
        <strain evidence="11 12">RA17</strain>
    </source>
</reference>
<evidence type="ECO:0000256" key="7">
    <source>
        <dbReference type="PIRSR" id="PIRSR005536-1"/>
    </source>
</evidence>
<comment type="catalytic activity">
    <reaction evidence="1 6">
        <text>Hydrolysis of terminal, non-reducing alpha-D-galactose residues in alpha-D-galactosides, including galactose oligosaccharides, galactomannans and galactolipids.</text>
        <dbReference type="EC" id="3.2.1.22"/>
    </reaction>
</comment>
<dbReference type="CDD" id="cd14791">
    <property type="entry name" value="GH36"/>
    <property type="match status" value="1"/>
</dbReference>
<feature type="active site" description="Proton donor" evidence="7">
    <location>
        <position position="547"/>
    </location>
</feature>
<dbReference type="EMBL" id="QLUW01000001">
    <property type="protein sequence ID" value="RAP77530.1"/>
    <property type="molecule type" value="Genomic_DNA"/>
</dbReference>